<organism evidence="2 3">
    <name type="scientific">Nyssa sinensis</name>
    <dbReference type="NCBI Taxonomy" id="561372"/>
    <lineage>
        <taxon>Eukaryota</taxon>
        <taxon>Viridiplantae</taxon>
        <taxon>Streptophyta</taxon>
        <taxon>Embryophyta</taxon>
        <taxon>Tracheophyta</taxon>
        <taxon>Spermatophyta</taxon>
        <taxon>Magnoliopsida</taxon>
        <taxon>eudicotyledons</taxon>
        <taxon>Gunneridae</taxon>
        <taxon>Pentapetalae</taxon>
        <taxon>asterids</taxon>
        <taxon>Cornales</taxon>
        <taxon>Nyssaceae</taxon>
        <taxon>Nyssa</taxon>
    </lineage>
</organism>
<accession>A0A5J5AMZ2</accession>
<evidence type="ECO:0000313" key="2">
    <source>
        <dbReference type="EMBL" id="KAA8531674.1"/>
    </source>
</evidence>
<name>A0A5J5AMZ2_9ASTE</name>
<evidence type="ECO:0000313" key="3">
    <source>
        <dbReference type="Proteomes" id="UP000325577"/>
    </source>
</evidence>
<gene>
    <name evidence="2" type="ORF">F0562_006609</name>
</gene>
<protein>
    <submittedName>
        <fullName evidence="2">Uncharacterized protein</fullName>
    </submittedName>
</protein>
<dbReference type="AlphaFoldDB" id="A0A5J5AMZ2"/>
<reference evidence="2 3" key="1">
    <citation type="submission" date="2019-09" db="EMBL/GenBank/DDBJ databases">
        <title>A chromosome-level genome assembly of the Chinese tupelo Nyssa sinensis.</title>
        <authorList>
            <person name="Yang X."/>
            <person name="Kang M."/>
            <person name="Yang Y."/>
            <person name="Xiong H."/>
            <person name="Wang M."/>
            <person name="Zhang Z."/>
            <person name="Wang Z."/>
            <person name="Wu H."/>
            <person name="Ma T."/>
            <person name="Liu J."/>
            <person name="Xi Z."/>
        </authorList>
    </citation>
    <scope>NUCLEOTIDE SEQUENCE [LARGE SCALE GENOMIC DNA]</scope>
    <source>
        <strain evidence="2">J267</strain>
        <tissue evidence="2">Leaf</tissue>
    </source>
</reference>
<dbReference type="Proteomes" id="UP000325577">
    <property type="component" value="Linkage Group LG2"/>
</dbReference>
<sequence>MVVAGEIKRTETSKHDTLGVHDSHGRCRADQSTRRGMGRRPVCRGEKLNGSGQARAASCSGKKPDKRVEGREACTDGCLVQAERASDGDQVEATAQVEGKANRTLEVVEKEVADEGLIEEDGADVREGGCLAEAHCQSSDDVGIYKG</sequence>
<dbReference type="EMBL" id="CM018043">
    <property type="protein sequence ID" value="KAA8531674.1"/>
    <property type="molecule type" value="Genomic_DNA"/>
</dbReference>
<proteinExistence type="predicted"/>
<feature type="region of interest" description="Disordered" evidence="1">
    <location>
        <begin position="1"/>
        <end position="66"/>
    </location>
</feature>
<keyword evidence="3" id="KW-1185">Reference proteome</keyword>
<feature type="compositionally biased region" description="Basic and acidic residues" evidence="1">
    <location>
        <begin position="1"/>
        <end position="33"/>
    </location>
</feature>
<evidence type="ECO:0000256" key="1">
    <source>
        <dbReference type="SAM" id="MobiDB-lite"/>
    </source>
</evidence>